<gene>
    <name evidence="1" type="ORF">RPERSI_LOCUS22245</name>
</gene>
<protein>
    <submittedName>
        <fullName evidence="1">5095_t:CDS:1</fullName>
    </submittedName>
</protein>
<feature type="non-terminal residue" evidence="1">
    <location>
        <position position="56"/>
    </location>
</feature>
<proteinExistence type="predicted"/>
<feature type="non-terminal residue" evidence="1">
    <location>
        <position position="1"/>
    </location>
</feature>
<accession>A0ACA9RTC7</accession>
<comment type="caution">
    <text evidence="1">The sequence shown here is derived from an EMBL/GenBank/DDBJ whole genome shotgun (WGS) entry which is preliminary data.</text>
</comment>
<dbReference type="Proteomes" id="UP000789920">
    <property type="component" value="Unassembled WGS sequence"/>
</dbReference>
<keyword evidence="2" id="KW-1185">Reference proteome</keyword>
<dbReference type="EMBL" id="CAJVQC010066874">
    <property type="protein sequence ID" value="CAG8806805.1"/>
    <property type="molecule type" value="Genomic_DNA"/>
</dbReference>
<sequence>PIPIPIIGTYHRIGTTPYTWYIKNTEKAGTIWEFYIGNKRQIVVNHAKYLEKIYKP</sequence>
<reference evidence="1" key="1">
    <citation type="submission" date="2021-06" db="EMBL/GenBank/DDBJ databases">
        <authorList>
            <person name="Kallberg Y."/>
            <person name="Tangrot J."/>
            <person name="Rosling A."/>
        </authorList>
    </citation>
    <scope>NUCLEOTIDE SEQUENCE</scope>
    <source>
        <strain evidence="1">MA461A</strain>
    </source>
</reference>
<organism evidence="1 2">
    <name type="scientific">Racocetra persica</name>
    <dbReference type="NCBI Taxonomy" id="160502"/>
    <lineage>
        <taxon>Eukaryota</taxon>
        <taxon>Fungi</taxon>
        <taxon>Fungi incertae sedis</taxon>
        <taxon>Mucoromycota</taxon>
        <taxon>Glomeromycotina</taxon>
        <taxon>Glomeromycetes</taxon>
        <taxon>Diversisporales</taxon>
        <taxon>Gigasporaceae</taxon>
        <taxon>Racocetra</taxon>
    </lineage>
</organism>
<evidence type="ECO:0000313" key="1">
    <source>
        <dbReference type="EMBL" id="CAG8806805.1"/>
    </source>
</evidence>
<name>A0ACA9RTC7_9GLOM</name>
<evidence type="ECO:0000313" key="2">
    <source>
        <dbReference type="Proteomes" id="UP000789920"/>
    </source>
</evidence>